<gene>
    <name evidence="4" type="ORF">MTTB_04090</name>
</gene>
<dbReference type="NCBIfam" id="TIGR03269">
    <property type="entry name" value="met_CoM_red_A2"/>
    <property type="match status" value="1"/>
</dbReference>
<dbReference type="InterPro" id="IPR027417">
    <property type="entry name" value="P-loop_NTPase"/>
</dbReference>
<dbReference type="Proteomes" id="UP000831817">
    <property type="component" value="Chromosome"/>
</dbReference>
<feature type="domain" description="ABC transporter" evidence="3">
    <location>
        <begin position="10"/>
        <end position="275"/>
    </location>
</feature>
<protein>
    <submittedName>
        <fullName evidence="4">Methyl coenzyme M reductase system, component A2</fullName>
    </submittedName>
</protein>
<dbReference type="Gene3D" id="3.40.50.300">
    <property type="entry name" value="P-loop containing nucleotide triphosphate hydrolases"/>
    <property type="match status" value="2"/>
</dbReference>
<organism evidence="4 5">
    <name type="scientific">Methanothermobacter tenebrarum</name>
    <dbReference type="NCBI Taxonomy" id="680118"/>
    <lineage>
        <taxon>Archaea</taxon>
        <taxon>Methanobacteriati</taxon>
        <taxon>Methanobacteriota</taxon>
        <taxon>Methanomada group</taxon>
        <taxon>Methanobacteria</taxon>
        <taxon>Methanobacteriales</taxon>
        <taxon>Methanobacteriaceae</taxon>
        <taxon>Methanothermobacter</taxon>
    </lineage>
</organism>
<keyword evidence="1" id="KW-0547">Nucleotide-binding</keyword>
<keyword evidence="5" id="KW-1185">Reference proteome</keyword>
<name>A0ABN6PCU1_9EURY</name>
<dbReference type="InterPro" id="IPR003593">
    <property type="entry name" value="AAA+_ATPase"/>
</dbReference>
<dbReference type="Pfam" id="PF00005">
    <property type="entry name" value="ABC_tran"/>
    <property type="match status" value="2"/>
</dbReference>
<dbReference type="InterPro" id="IPR017669">
    <property type="entry name" value="Me_Coenz_M_Rdtase_A2"/>
</dbReference>
<evidence type="ECO:0000256" key="2">
    <source>
        <dbReference type="ARBA" id="ARBA00022840"/>
    </source>
</evidence>
<dbReference type="SUPFAM" id="SSF52540">
    <property type="entry name" value="P-loop containing nucleoside triphosphate hydrolases"/>
    <property type="match status" value="2"/>
</dbReference>
<accession>A0ABN6PCU1</accession>
<dbReference type="PANTHER" id="PTHR42764">
    <property type="entry name" value="PHOSPHONATES UTILIZATION ATP-BINDING PROTEIN PHNK-RELATED"/>
    <property type="match status" value="1"/>
</dbReference>
<dbReference type="InterPro" id="IPR017871">
    <property type="entry name" value="ABC_transporter-like_CS"/>
</dbReference>
<dbReference type="PROSITE" id="PS00211">
    <property type="entry name" value="ABC_TRANSPORTER_1"/>
    <property type="match status" value="1"/>
</dbReference>
<proteinExistence type="predicted"/>
<dbReference type="InterPro" id="IPR003439">
    <property type="entry name" value="ABC_transporter-like_ATP-bd"/>
</dbReference>
<dbReference type="SMART" id="SM00382">
    <property type="entry name" value="AAA"/>
    <property type="match status" value="2"/>
</dbReference>
<evidence type="ECO:0000313" key="4">
    <source>
        <dbReference type="EMBL" id="BDH79030.1"/>
    </source>
</evidence>
<sequence>MKKGDFMAFITLENVTKTFKGIDAIKNLSIKIEEGTVLGILGRSGAGKSVLINMLRGMKEYKPNKGRIIYTVAICPECLHVEPPSYEGEKCKCGATLELKDIDFWNTDKKTFNAIRRRSAIMLQRTFALYEDDTVIENITRAIPEGDYEEKIYKALELLEMTQMTHRVTHVARDLSGGEKQRVVLARQLAKDPMVFLADEPTGTLDPKTAELVHDALIKGVKEKGITMVITSHWPEVIKDLSDHLIWIDKGEIVEEGDPEDIVAKFMEQVPAPERVKEYEVAEPLIIMRNVKKHYYSIERGVVKAVDGVDLTVYEGEIFGVVGLSGAGKTTLSRILFGLTEPSSGEVCVRLGDDWIDMTEKGPLGRGRVTPYLGILHQEYSLYPHRTVLGNLTEAISLELPAEFAKMKAVYVLKAVGFDESYAESLLEKFPDELSGGERHRVALAQVLIREPKIVILDEPTGTMDPITRVHVADSIIRAREELNQTFLVISHDMDFVLDVCDRASLMRAGKIIKTGDPKEIVTELTPPEKEKMLTEE</sequence>
<dbReference type="EMBL" id="AP025698">
    <property type="protein sequence ID" value="BDH79030.1"/>
    <property type="molecule type" value="Genomic_DNA"/>
</dbReference>
<dbReference type="PANTHER" id="PTHR42764:SF2">
    <property type="entry name" value="ABC TRANSPORTER, ATP-BINDING PROTEIN"/>
    <property type="match status" value="1"/>
</dbReference>
<reference evidence="4 5" key="1">
    <citation type="submission" date="2022-04" db="EMBL/GenBank/DDBJ databases">
        <title>Complete genome of Methanothermobacter tenebrarum strain RMAS.</title>
        <authorList>
            <person name="Nakamura K."/>
            <person name="Oshima K."/>
            <person name="Hattori M."/>
            <person name="Kamagata Y."/>
            <person name="Takamizawa K."/>
        </authorList>
    </citation>
    <scope>NUCLEOTIDE SEQUENCE [LARGE SCALE GENOMIC DNA]</scope>
    <source>
        <strain evidence="4 5">RMAS</strain>
    </source>
</reference>
<dbReference type="PROSITE" id="PS50893">
    <property type="entry name" value="ABC_TRANSPORTER_2"/>
    <property type="match status" value="2"/>
</dbReference>
<feature type="domain" description="ABC transporter" evidence="3">
    <location>
        <begin position="286"/>
        <end position="534"/>
    </location>
</feature>
<evidence type="ECO:0000256" key="1">
    <source>
        <dbReference type="ARBA" id="ARBA00022741"/>
    </source>
</evidence>
<keyword evidence="2" id="KW-0067">ATP-binding</keyword>
<evidence type="ECO:0000259" key="3">
    <source>
        <dbReference type="PROSITE" id="PS50893"/>
    </source>
</evidence>
<evidence type="ECO:0000313" key="5">
    <source>
        <dbReference type="Proteomes" id="UP000831817"/>
    </source>
</evidence>